<dbReference type="SUPFAM" id="SSF53756">
    <property type="entry name" value="UDP-Glycosyltransferase/glycogen phosphorylase"/>
    <property type="match status" value="1"/>
</dbReference>
<evidence type="ECO:0000256" key="2">
    <source>
        <dbReference type="ARBA" id="ARBA00022679"/>
    </source>
</evidence>
<dbReference type="PANTHER" id="PTHR11926:SF1402">
    <property type="entry name" value="GLYCOSYLTRANSFERASE"/>
    <property type="match status" value="1"/>
</dbReference>
<dbReference type="InterPro" id="IPR002213">
    <property type="entry name" value="UDP_glucos_trans"/>
</dbReference>
<dbReference type="GO" id="GO:0080044">
    <property type="term" value="F:quercetin 7-O-glucosyltransferase activity"/>
    <property type="evidence" value="ECO:0007669"/>
    <property type="project" value="TreeGrafter"/>
</dbReference>
<dbReference type="Pfam" id="PF00201">
    <property type="entry name" value="UDPGT"/>
    <property type="match status" value="1"/>
</dbReference>
<dbReference type="EC" id="2.4.1.-" evidence="4"/>
<dbReference type="PANTHER" id="PTHR11926">
    <property type="entry name" value="GLUCOSYL/GLUCURONOSYL TRANSFERASES"/>
    <property type="match status" value="1"/>
</dbReference>
<dbReference type="Gene3D" id="3.40.50.2000">
    <property type="entry name" value="Glycogen Phosphorylase B"/>
    <property type="match status" value="2"/>
</dbReference>
<accession>A0A8K1ZRH1</accession>
<dbReference type="AlphaFoldDB" id="A0A8K1ZRH1"/>
<evidence type="ECO:0000256" key="1">
    <source>
        <dbReference type="ARBA" id="ARBA00009995"/>
    </source>
</evidence>
<dbReference type="GO" id="GO:0080043">
    <property type="term" value="F:quercetin 3-O-glucosyltransferase activity"/>
    <property type="evidence" value="ECO:0007669"/>
    <property type="project" value="TreeGrafter"/>
</dbReference>
<dbReference type="FunFam" id="3.40.50.2000:FF:000056">
    <property type="entry name" value="Glycosyltransferase"/>
    <property type="match status" value="1"/>
</dbReference>
<dbReference type="InterPro" id="IPR035595">
    <property type="entry name" value="UDP_glycos_trans_CS"/>
</dbReference>
<dbReference type="EMBL" id="MT945399">
    <property type="protein sequence ID" value="UHH90558.1"/>
    <property type="molecule type" value="mRNA"/>
</dbReference>
<comment type="similarity">
    <text evidence="1 3">Belongs to the UDP-glycosyltransferase family.</text>
</comment>
<reference evidence="5" key="1">
    <citation type="submission" date="2020-08" db="EMBL/GenBank/DDBJ databases">
        <authorList>
            <person name="Dudley Q.M."/>
            <person name="Patron N.J."/>
        </authorList>
    </citation>
    <scope>NUCLEOTIDE SEQUENCE</scope>
</reference>
<evidence type="ECO:0000256" key="3">
    <source>
        <dbReference type="RuleBase" id="RU003718"/>
    </source>
</evidence>
<dbReference type="CDD" id="cd03784">
    <property type="entry name" value="GT1_Gtf-like"/>
    <property type="match status" value="1"/>
</dbReference>
<evidence type="ECO:0000313" key="5">
    <source>
        <dbReference type="EMBL" id="UHH90558.1"/>
    </source>
</evidence>
<keyword evidence="2 3" id="KW-0808">Transferase</keyword>
<name>A0A8K1ZRH1_NICBE</name>
<dbReference type="PROSITE" id="PS00375">
    <property type="entry name" value="UDPGT"/>
    <property type="match status" value="1"/>
</dbReference>
<keyword evidence="3" id="KW-0328">Glycosyltransferase</keyword>
<sequence>MKCRKKSKVLLVPYPAQGHVTPMLKLASLLLSHGLNPIVITPNFIQINPNEDGISIISIPDGIEDGTPRDFFAIENAMENYMPYHFEKLVQEYDFDGKEEDGVVCVIVDLLASWAIKVANKFGIQVAGFWPAMFATYRLIDSIPDMLKNGIISETGCPLHNGSISISLGQPTLNLEDLPWLIGNSAARISRFKFWTKTMKISRTLKWLLVNTFPDECHNVRNTTNLNAQILPIGPLNTHLTIKNASFWEEDSSCLNWLDMQITNSVIYISFGSWVNPIGEAKVNSLALALVALKKPFIWVLAPLWREGLEKGYLEKISKQGKIVSWAPQIDVLQHESVGCYLTHCGWNSTMEAIQSKKRMLCYPIAGDQFVNCAYIVQKWRIGVRMDGFGLKDLDEGLKRVMKDDEMSDRIARLNEMTMGKVASSRAMADLTTFMCDIRI</sequence>
<protein>
    <recommendedName>
        <fullName evidence="4">Glycosyltransferase</fullName>
        <ecNumber evidence="4">2.4.1.-</ecNumber>
    </recommendedName>
</protein>
<evidence type="ECO:0000256" key="4">
    <source>
        <dbReference type="RuleBase" id="RU362057"/>
    </source>
</evidence>
<proteinExistence type="evidence at transcript level"/>
<organism evidence="5">
    <name type="scientific">Nicotiana benthamiana</name>
    <dbReference type="NCBI Taxonomy" id="4100"/>
    <lineage>
        <taxon>Eukaryota</taxon>
        <taxon>Viridiplantae</taxon>
        <taxon>Streptophyta</taxon>
        <taxon>Embryophyta</taxon>
        <taxon>Tracheophyta</taxon>
        <taxon>Spermatophyta</taxon>
        <taxon>Magnoliopsida</taxon>
        <taxon>eudicotyledons</taxon>
        <taxon>Gunneridae</taxon>
        <taxon>Pentapetalae</taxon>
        <taxon>asterids</taxon>
        <taxon>lamiids</taxon>
        <taxon>Solanales</taxon>
        <taxon>Solanaceae</taxon>
        <taxon>Nicotianoideae</taxon>
        <taxon>Nicotianeae</taxon>
        <taxon>Nicotiana</taxon>
    </lineage>
</organism>